<dbReference type="SUPFAM" id="SSF53850">
    <property type="entry name" value="Periplasmic binding protein-like II"/>
    <property type="match status" value="1"/>
</dbReference>
<sequence>MFNKFVMICTALLALAACKPEQTTIKIATKPMAEQFIIAEMLALLIEQNSELKVEIKKGIGGGTANIHPALLNGEFDLYPEYTSTAWLYVLKKQPLADDGQLLALLKSEYAKLGLAWLGNYGFNNTFSIAVRADLAQQHGLHRFSDLSKLNDSLIFGAEYDFFEREDGYRGLTQAYGIRFKQTHDLDIGLKYQAIQSGKVDVINVFTTDGQLASQRLNVLEDDKYFYPSYYAGTVVRAETLSKHPELKAILAKLDNQISNAEMATLNSAVEIEHKDERAVAKAFLQAKGLLK</sequence>
<name>A0A1W1V9S2_9PAST</name>
<evidence type="ECO:0000256" key="1">
    <source>
        <dbReference type="SAM" id="SignalP"/>
    </source>
</evidence>
<feature type="signal peptide" evidence="1">
    <location>
        <begin position="1"/>
        <end position="16"/>
    </location>
</feature>
<evidence type="ECO:0000313" key="3">
    <source>
        <dbReference type="EMBL" id="SMB89781.1"/>
    </source>
</evidence>
<accession>A0A1W1V9S2</accession>
<dbReference type="InterPro" id="IPR007210">
    <property type="entry name" value="ABC_Gly_betaine_transp_sub-bd"/>
</dbReference>
<dbReference type="RefSeq" id="WP_167370584.1">
    <property type="nucleotide sequence ID" value="NZ_FWWV01000067.1"/>
</dbReference>
<keyword evidence="4" id="KW-1185">Reference proteome</keyword>
<dbReference type="Gene3D" id="3.40.190.120">
    <property type="entry name" value="Osmoprotection protein (prox), domain 2"/>
    <property type="match status" value="1"/>
</dbReference>
<organism evidence="3 4">
    <name type="scientific">Pasteurella testudinis DSM 23072</name>
    <dbReference type="NCBI Taxonomy" id="1122938"/>
    <lineage>
        <taxon>Bacteria</taxon>
        <taxon>Pseudomonadati</taxon>
        <taxon>Pseudomonadota</taxon>
        <taxon>Gammaproteobacteria</taxon>
        <taxon>Pasteurellales</taxon>
        <taxon>Pasteurellaceae</taxon>
        <taxon>Pasteurella</taxon>
    </lineage>
</organism>
<reference evidence="4" key="1">
    <citation type="submission" date="2017-04" db="EMBL/GenBank/DDBJ databases">
        <authorList>
            <person name="Varghese N."/>
            <person name="Submissions S."/>
        </authorList>
    </citation>
    <scope>NUCLEOTIDE SEQUENCE [LARGE SCALE GENOMIC DNA]</scope>
    <source>
        <strain evidence="4">DSM 23072</strain>
    </source>
</reference>
<evidence type="ECO:0000313" key="4">
    <source>
        <dbReference type="Proteomes" id="UP000192408"/>
    </source>
</evidence>
<dbReference type="STRING" id="1122938.SAMN05660772_01403"/>
<dbReference type="Pfam" id="PF04069">
    <property type="entry name" value="OpuAC"/>
    <property type="match status" value="1"/>
</dbReference>
<feature type="domain" description="ABC-type glycine betaine transport system substrate-binding" evidence="2">
    <location>
        <begin position="24"/>
        <end position="286"/>
    </location>
</feature>
<dbReference type="PROSITE" id="PS51257">
    <property type="entry name" value="PROKAR_LIPOPROTEIN"/>
    <property type="match status" value="1"/>
</dbReference>
<evidence type="ECO:0000259" key="2">
    <source>
        <dbReference type="Pfam" id="PF04069"/>
    </source>
</evidence>
<dbReference type="Gene3D" id="3.40.190.10">
    <property type="entry name" value="Periplasmic binding protein-like II"/>
    <property type="match status" value="1"/>
</dbReference>
<proteinExistence type="predicted"/>
<dbReference type="Proteomes" id="UP000192408">
    <property type="component" value="Unassembled WGS sequence"/>
</dbReference>
<keyword evidence="1" id="KW-0732">Signal</keyword>
<dbReference type="AlphaFoldDB" id="A0A1W1V9S2"/>
<feature type="chain" id="PRO_5012370806" evidence="1">
    <location>
        <begin position="17"/>
        <end position="292"/>
    </location>
</feature>
<dbReference type="EMBL" id="FWWV01000067">
    <property type="protein sequence ID" value="SMB89781.1"/>
    <property type="molecule type" value="Genomic_DNA"/>
</dbReference>
<dbReference type="GO" id="GO:0043190">
    <property type="term" value="C:ATP-binding cassette (ABC) transporter complex"/>
    <property type="evidence" value="ECO:0007669"/>
    <property type="project" value="InterPro"/>
</dbReference>
<gene>
    <name evidence="3" type="ORF">SAMN05660772_01403</name>
</gene>
<dbReference type="GO" id="GO:0022857">
    <property type="term" value="F:transmembrane transporter activity"/>
    <property type="evidence" value="ECO:0007669"/>
    <property type="project" value="InterPro"/>
</dbReference>
<protein>
    <submittedName>
        <fullName evidence="3">Osmoprotectant transport system permease protein</fullName>
    </submittedName>
</protein>